<accession>A0A974GVF8</accession>
<feature type="transmembrane region" description="Helical" evidence="5">
    <location>
        <begin position="186"/>
        <end position="216"/>
    </location>
</feature>
<keyword evidence="8" id="KW-1185">Reference proteome</keyword>
<feature type="transmembrane region" description="Helical" evidence="5">
    <location>
        <begin position="222"/>
        <end position="240"/>
    </location>
</feature>
<keyword evidence="3 5" id="KW-1133">Transmembrane helix</keyword>
<comment type="caution">
    <text evidence="7">The sequence shown here is derived from an EMBL/GenBank/DDBJ whole genome shotgun (WGS) entry which is preliminary data.</text>
</comment>
<evidence type="ECO:0000313" key="8">
    <source>
        <dbReference type="Proteomes" id="UP000611629"/>
    </source>
</evidence>
<dbReference type="PANTHER" id="PTHR37422">
    <property type="entry name" value="TEICHURONIC ACID BIOSYNTHESIS PROTEIN TUAE"/>
    <property type="match status" value="1"/>
</dbReference>
<feature type="transmembrane region" description="Helical" evidence="5">
    <location>
        <begin position="23"/>
        <end position="45"/>
    </location>
</feature>
<feature type="transmembrane region" description="Helical" evidence="5">
    <location>
        <begin position="151"/>
        <end position="174"/>
    </location>
</feature>
<feature type="transmembrane region" description="Helical" evidence="5">
    <location>
        <begin position="110"/>
        <end position="131"/>
    </location>
</feature>
<evidence type="ECO:0000256" key="5">
    <source>
        <dbReference type="SAM" id="Phobius"/>
    </source>
</evidence>
<keyword evidence="2 5" id="KW-0812">Transmembrane</keyword>
<keyword evidence="4 5" id="KW-0472">Membrane</keyword>
<protein>
    <submittedName>
        <fullName evidence="7">O-antigen ligase family protein</fullName>
    </submittedName>
</protein>
<dbReference type="Pfam" id="PF04932">
    <property type="entry name" value="Wzy_C"/>
    <property type="match status" value="1"/>
</dbReference>
<dbReference type="AlphaFoldDB" id="A0A974GVF8"/>
<feature type="transmembrane region" description="Helical" evidence="5">
    <location>
        <begin position="304"/>
        <end position="330"/>
    </location>
</feature>
<dbReference type="RefSeq" id="WP_179236977.1">
    <property type="nucleotide sequence ID" value="NZ_JACBNQ010000002.1"/>
</dbReference>
<feature type="transmembrane region" description="Helical" evidence="5">
    <location>
        <begin position="261"/>
        <end position="284"/>
    </location>
</feature>
<reference evidence="7" key="1">
    <citation type="submission" date="2020-07" db="EMBL/GenBank/DDBJ databases">
        <title>Genomic analysis of a strain of Sedimentibacter Hydroxybenzoicus DSM7310.</title>
        <authorList>
            <person name="Ma S."/>
        </authorList>
    </citation>
    <scope>NUCLEOTIDE SEQUENCE</scope>
    <source>
        <strain evidence="7">DSM 7310</strain>
    </source>
</reference>
<evidence type="ECO:0000256" key="2">
    <source>
        <dbReference type="ARBA" id="ARBA00022692"/>
    </source>
</evidence>
<organism evidence="7 8">
    <name type="scientific">Sedimentibacter hydroxybenzoicus DSM 7310</name>
    <dbReference type="NCBI Taxonomy" id="1123245"/>
    <lineage>
        <taxon>Bacteria</taxon>
        <taxon>Bacillati</taxon>
        <taxon>Bacillota</taxon>
        <taxon>Tissierellia</taxon>
        <taxon>Sedimentibacter</taxon>
    </lineage>
</organism>
<dbReference type="PANTHER" id="PTHR37422:SF17">
    <property type="entry name" value="O-ANTIGEN LIGASE"/>
    <property type="match status" value="1"/>
</dbReference>
<dbReference type="Proteomes" id="UP000611629">
    <property type="component" value="Unassembled WGS sequence"/>
</dbReference>
<sequence length="391" mass="44422">MNYEITGKQITELSNDKTNKVTILLLILSIVFIPAAYVFLAALLIKQQLKKSPITNYNKSFTLLYAYIAIGLISSEYKIISLFFGVLMILCIHSFNIFSTSLTKDDLTKIKKYVFIVSLIVFFYGILQYISPDFILPDKWVDAAEYKLNKRIYSTFFNPNVFGFYINFIILLVCEDLDTRKLNLESCVFLIAVFCLILTFSRAAWISLITTLIIAGFMNKNYFKYALITAVLIFSVDFILESGRIDPSKAVRDSSIIYRLEVWKASIAIIRDNFLSGIGFGTLFKHVGNYSGMVSSKIEHSHNLYLQVFTETGVLGFGIFTYLIINAFTYFRIKLKENKSQFITPSAIMIMSLIHGFADSVVLTPQIMMILCIYGGIVKASISKKALHPFV</sequence>
<evidence type="ECO:0000259" key="6">
    <source>
        <dbReference type="Pfam" id="PF04932"/>
    </source>
</evidence>
<dbReference type="GO" id="GO:0016020">
    <property type="term" value="C:membrane"/>
    <property type="evidence" value="ECO:0007669"/>
    <property type="project" value="UniProtKB-SubCell"/>
</dbReference>
<dbReference type="EMBL" id="JACBNQ010000002">
    <property type="protein sequence ID" value="NYB73296.1"/>
    <property type="molecule type" value="Genomic_DNA"/>
</dbReference>
<feature type="domain" description="O-antigen ligase-related" evidence="6">
    <location>
        <begin position="188"/>
        <end position="320"/>
    </location>
</feature>
<proteinExistence type="predicted"/>
<gene>
    <name evidence="7" type="ORF">HZF24_03990</name>
</gene>
<keyword evidence="7" id="KW-0436">Ligase</keyword>
<feature type="transmembrane region" description="Helical" evidence="5">
    <location>
        <begin position="364"/>
        <end position="382"/>
    </location>
</feature>
<feature type="transmembrane region" description="Helical" evidence="5">
    <location>
        <begin position="79"/>
        <end position="98"/>
    </location>
</feature>
<comment type="subcellular location">
    <subcellularLocation>
        <location evidence="1">Membrane</location>
        <topology evidence="1">Multi-pass membrane protein</topology>
    </subcellularLocation>
</comment>
<name>A0A974GVF8_SEDHY</name>
<dbReference type="GO" id="GO:0016874">
    <property type="term" value="F:ligase activity"/>
    <property type="evidence" value="ECO:0007669"/>
    <property type="project" value="UniProtKB-KW"/>
</dbReference>
<evidence type="ECO:0000256" key="4">
    <source>
        <dbReference type="ARBA" id="ARBA00023136"/>
    </source>
</evidence>
<dbReference type="InterPro" id="IPR007016">
    <property type="entry name" value="O-antigen_ligase-rel_domated"/>
</dbReference>
<evidence type="ECO:0000256" key="1">
    <source>
        <dbReference type="ARBA" id="ARBA00004141"/>
    </source>
</evidence>
<evidence type="ECO:0000256" key="3">
    <source>
        <dbReference type="ARBA" id="ARBA00022989"/>
    </source>
</evidence>
<evidence type="ECO:0000313" key="7">
    <source>
        <dbReference type="EMBL" id="NYB73296.1"/>
    </source>
</evidence>
<dbReference type="InterPro" id="IPR051533">
    <property type="entry name" value="WaaL-like"/>
</dbReference>